<dbReference type="InterPro" id="IPR007219">
    <property type="entry name" value="XnlR_reg_dom"/>
</dbReference>
<evidence type="ECO:0000256" key="7">
    <source>
        <dbReference type="ARBA" id="ARBA00023242"/>
    </source>
</evidence>
<dbReference type="Pfam" id="PF00172">
    <property type="entry name" value="Zn_clus"/>
    <property type="match status" value="1"/>
</dbReference>
<evidence type="ECO:0000256" key="1">
    <source>
        <dbReference type="ARBA" id="ARBA00004123"/>
    </source>
</evidence>
<comment type="subcellular location">
    <subcellularLocation>
        <location evidence="1">Nucleus</location>
    </subcellularLocation>
</comment>
<dbReference type="GO" id="GO:0000981">
    <property type="term" value="F:DNA-binding transcription factor activity, RNA polymerase II-specific"/>
    <property type="evidence" value="ECO:0007669"/>
    <property type="project" value="InterPro"/>
</dbReference>
<name>A0A8H6XMW6_9AGAR</name>
<dbReference type="AlphaFoldDB" id="A0A8H6XMW6"/>
<dbReference type="InterPro" id="IPR036864">
    <property type="entry name" value="Zn2-C6_fun-type_DNA-bd_sf"/>
</dbReference>
<keyword evidence="10" id="KW-1185">Reference proteome</keyword>
<dbReference type="PANTHER" id="PTHR31313">
    <property type="entry name" value="TY1 ENHANCER ACTIVATOR"/>
    <property type="match status" value="1"/>
</dbReference>
<evidence type="ECO:0000256" key="3">
    <source>
        <dbReference type="ARBA" id="ARBA00022833"/>
    </source>
</evidence>
<accession>A0A8H6XMW6</accession>
<evidence type="ECO:0000256" key="2">
    <source>
        <dbReference type="ARBA" id="ARBA00022723"/>
    </source>
</evidence>
<dbReference type="Pfam" id="PF04082">
    <property type="entry name" value="Fungal_trans"/>
    <property type="match status" value="1"/>
</dbReference>
<dbReference type="SUPFAM" id="SSF57701">
    <property type="entry name" value="Zn2/Cys6 DNA-binding domain"/>
    <property type="match status" value="1"/>
</dbReference>
<dbReference type="EMBL" id="JACAZI010000016">
    <property type="protein sequence ID" value="KAF7343396.1"/>
    <property type="molecule type" value="Genomic_DNA"/>
</dbReference>
<dbReference type="GO" id="GO:0005634">
    <property type="term" value="C:nucleus"/>
    <property type="evidence" value="ECO:0007669"/>
    <property type="project" value="UniProtKB-SubCell"/>
</dbReference>
<dbReference type="PROSITE" id="PS00463">
    <property type="entry name" value="ZN2_CY6_FUNGAL_1"/>
    <property type="match status" value="1"/>
</dbReference>
<keyword evidence="5" id="KW-0238">DNA-binding</keyword>
<feature type="domain" description="Zn(2)-C6 fungal-type" evidence="8">
    <location>
        <begin position="18"/>
        <end position="50"/>
    </location>
</feature>
<organism evidence="9 10">
    <name type="scientific">Mycena venus</name>
    <dbReference type="NCBI Taxonomy" id="2733690"/>
    <lineage>
        <taxon>Eukaryota</taxon>
        <taxon>Fungi</taxon>
        <taxon>Dikarya</taxon>
        <taxon>Basidiomycota</taxon>
        <taxon>Agaricomycotina</taxon>
        <taxon>Agaricomycetes</taxon>
        <taxon>Agaricomycetidae</taxon>
        <taxon>Agaricales</taxon>
        <taxon>Marasmiineae</taxon>
        <taxon>Mycenaceae</taxon>
        <taxon>Mycena</taxon>
    </lineage>
</organism>
<evidence type="ECO:0000256" key="4">
    <source>
        <dbReference type="ARBA" id="ARBA00023015"/>
    </source>
</evidence>
<proteinExistence type="predicted"/>
<keyword evidence="2" id="KW-0479">Metal-binding</keyword>
<dbReference type="Proteomes" id="UP000620124">
    <property type="component" value="Unassembled WGS sequence"/>
</dbReference>
<dbReference type="PANTHER" id="PTHR31313:SF81">
    <property type="entry name" value="TY1 ENHANCER ACTIVATOR"/>
    <property type="match status" value="1"/>
</dbReference>
<evidence type="ECO:0000259" key="8">
    <source>
        <dbReference type="PROSITE" id="PS50048"/>
    </source>
</evidence>
<dbReference type="GO" id="GO:0003677">
    <property type="term" value="F:DNA binding"/>
    <property type="evidence" value="ECO:0007669"/>
    <property type="project" value="UniProtKB-KW"/>
</dbReference>
<keyword evidence="3" id="KW-0862">Zinc</keyword>
<evidence type="ECO:0000313" key="9">
    <source>
        <dbReference type="EMBL" id="KAF7343396.1"/>
    </source>
</evidence>
<dbReference type="SMART" id="SM00066">
    <property type="entry name" value="GAL4"/>
    <property type="match status" value="1"/>
</dbReference>
<keyword evidence="6" id="KW-0804">Transcription</keyword>
<dbReference type="OrthoDB" id="2154091at2759"/>
<dbReference type="Gene3D" id="4.10.240.10">
    <property type="entry name" value="Zn(2)-C6 fungal-type DNA-binding domain"/>
    <property type="match status" value="1"/>
</dbReference>
<protein>
    <submittedName>
        <fullName evidence="9">Zn(2)-C6 fungal-type domain-containing protein</fullName>
    </submittedName>
</protein>
<dbReference type="InterPro" id="IPR051615">
    <property type="entry name" value="Transcr_Regulatory_Elem"/>
</dbReference>
<evidence type="ECO:0000313" key="10">
    <source>
        <dbReference type="Proteomes" id="UP000620124"/>
    </source>
</evidence>
<comment type="caution">
    <text evidence="9">The sequence shown here is derived from an EMBL/GenBank/DDBJ whole genome shotgun (WGS) entry which is preliminary data.</text>
</comment>
<gene>
    <name evidence="9" type="ORF">MVEN_01772000</name>
</gene>
<dbReference type="PROSITE" id="PS50048">
    <property type="entry name" value="ZN2_CY6_FUNGAL_2"/>
    <property type="match status" value="1"/>
</dbReference>
<evidence type="ECO:0000256" key="5">
    <source>
        <dbReference type="ARBA" id="ARBA00023125"/>
    </source>
</evidence>
<evidence type="ECO:0000256" key="6">
    <source>
        <dbReference type="ARBA" id="ARBA00023163"/>
    </source>
</evidence>
<dbReference type="CDD" id="cd00067">
    <property type="entry name" value="GAL4"/>
    <property type="match status" value="1"/>
</dbReference>
<dbReference type="GO" id="GO:0008270">
    <property type="term" value="F:zinc ion binding"/>
    <property type="evidence" value="ECO:0007669"/>
    <property type="project" value="InterPro"/>
</dbReference>
<reference evidence="9" key="1">
    <citation type="submission" date="2020-05" db="EMBL/GenBank/DDBJ databases">
        <title>Mycena genomes resolve the evolution of fungal bioluminescence.</title>
        <authorList>
            <person name="Tsai I.J."/>
        </authorList>
    </citation>
    <scope>NUCLEOTIDE SEQUENCE</scope>
    <source>
        <strain evidence="9">CCC161011</strain>
    </source>
</reference>
<sequence length="800" mass="89934">MPKEVTQTKARTRYATQACTICRTKKSRCDGERPVCGSCTAAGREDECSWGRDTVSRKPRTEAHFEALRKRADALQAYVDMLEGMLAKCVCQDVSGHLRFRPPPQQSRQKIVQEEVDSDTEIVDSDGEITKELTLPTQSLKARLLDDNLGNLLVHGVTSSTFRFGSRPANQVSRTPEFVQNPNAFYVLQLDGVDISQTHPDIDWSRYLPPAVALERREHDKILDLSFKFFTMFACRVVPSLFFRDMYRALSVPRSNKPPRTPHYSPMLHNAILSVNTLFSDDPYLRDRKTRQIFANTAKALLEGECRKPDISLVHGLAFIGTFHADLGERIQAELFFGQSSRLSITLGLGVDATPWVKAGLITRDEQAGRHWANWTIFTLNVCWALYFGRDLDFCGPSGLRRQFPMPPVDAELDQIPWFHLPANIAPQPNYTTLVFSQTSALFIIAREIIDVVNGLIPSSRVDPIQIDEHVTKIDLELNTWKSDLPPDLDITPANRAKSTPQRLILHLGYWWSFITLHRPFFNRRPQKPIHHSDREIDHVKLCTRAAENILELTETWQSLYTLRLVPVMIGHIVFSAATVFVLRALQATTGMRIAHTALNTALAQVETCISYLDEAGATWPSAARTKDILQAILNDRLRPVIARRLTDRGVQVPSAPAPAMASSSLPKKGQLVYWTPVPTYAGAPIVTNELSTMPAPTYEEASGHDMKLVSVSEWSQQQLSDIFPPTQQTPDTSASATESLFYPMDSFADVDMTALLPNVDYFEFGNAPELWEKGLSFDALDLWQRGLVGEDFAEKALFP</sequence>
<dbReference type="CDD" id="cd12148">
    <property type="entry name" value="fungal_TF_MHR"/>
    <property type="match status" value="1"/>
</dbReference>
<dbReference type="GO" id="GO:0006351">
    <property type="term" value="P:DNA-templated transcription"/>
    <property type="evidence" value="ECO:0007669"/>
    <property type="project" value="InterPro"/>
</dbReference>
<dbReference type="InterPro" id="IPR001138">
    <property type="entry name" value="Zn2Cys6_DnaBD"/>
</dbReference>
<keyword evidence="4" id="KW-0805">Transcription regulation</keyword>
<keyword evidence="7" id="KW-0539">Nucleus</keyword>